<dbReference type="Pfam" id="PF01391">
    <property type="entry name" value="Collagen"/>
    <property type="match status" value="1"/>
</dbReference>
<proteinExistence type="predicted"/>
<comment type="caution">
    <text evidence="3">The sequence shown here is derived from an EMBL/GenBank/DDBJ whole genome shotgun (WGS) entry which is preliminary data.</text>
</comment>
<reference evidence="3 4" key="1">
    <citation type="submission" date="2018-07" db="EMBL/GenBank/DDBJ databases">
        <title>Genomic Encyclopedia of Type Strains, Phase III (KMG-III): the genomes of soil and plant-associated and newly described type strains.</title>
        <authorList>
            <person name="Whitman W."/>
        </authorList>
    </citation>
    <scope>NUCLEOTIDE SEQUENCE [LARGE SCALE GENOMIC DNA]</scope>
    <source>
        <strain evidence="3 4">CECT 7506</strain>
    </source>
</reference>
<keyword evidence="4" id="KW-1185">Reference proteome</keyword>
<feature type="compositionally biased region" description="Low complexity" evidence="1">
    <location>
        <begin position="70"/>
        <end position="79"/>
    </location>
</feature>
<dbReference type="Pfam" id="PF13229">
    <property type="entry name" value="Beta_helix"/>
    <property type="match status" value="1"/>
</dbReference>
<dbReference type="InterPro" id="IPR012334">
    <property type="entry name" value="Pectin_lyas_fold"/>
</dbReference>
<dbReference type="Gene3D" id="2.160.20.10">
    <property type="entry name" value="Single-stranded right-handed beta-helix, Pectin lyase-like"/>
    <property type="match status" value="2"/>
</dbReference>
<sequence>MTEVKNGNIIVNGSEIQVYDDSYIQTLLGNIYDSTTEKLKPSALPPGFEGPPGPVGPQGLTGPVGPQGPAGPQGETGPQGPAGPAGPSGTGSVMPGITYMIENARWGITTGIPAKPYKTEDYIRADANIQGFNNAIQWAAENGYSHIILSKGTYPICYPRTIMITHSNITVDFNGSTLKVIYDSDRQSPFDTRTGISDFYNFPGKFSNTNDGVSIKLQGVTNSHIKNLVLIGCKEDRSFKTAGEASIEWTYGIQVIKGTSFSSVRNCEVSSYMGDAISFDSTSFYEYAEFGLGLTVNDIDRKTGTLIPATSKTLVTQMLNIPTTEYDSFLIGGAGFTRQTAINTKEVDVFYYTADNTYLGRYEYKKIYTPISIPPGAKKFRFLFNNETNTTKNMQITLKFGLTPHHNVVEYCEVYNIHRGGITLGGNYNTIQNCILHDGTGVMDRKPLFTDPTRYGINQEDSYGDNCIIRNNLFYNLYHGILAGCYTIEIHNNHFYNLGGIGINLYSLQAANIKENYLYRCQTGIGLMTAHLQHAHVNIENNTIAFTNNTGSTGEGYDVYFHRNTIIDPGIFSMPNDDKFFCRDNHFIWTDMYAGVPTIMVNRVEGCTFEGKSVQRDIYFRVYEIINTVMTNMNLRIETRNQKTAAEKVTFTDCRFRKCLLNNHIFATKQRTTIFQQCKLSDSVVKIGNINTPGESPITKLSDCELFVTTNTYIFQTEFNTGYGWIEADRCRIEISNSSFFYLLTNAFGIAGTNSLFLKDTEIVYTGVGRLSLAYYNTTNKNAVKLISSARTVFTNINPPVEEAGIFIDYDPKEEGLTSPSSGRWFRNQTYGNALPAAGGYLGWICITSGIANKISWAPATAKVKGDQINSAGRVYEVIVAGTTGGTAPSWPATSGATVTDGTVTWQEVGILAVFKTYGQISQ</sequence>
<dbReference type="RefSeq" id="WP_114382480.1">
    <property type="nucleotide sequence ID" value="NZ_QPJD01000015.1"/>
</dbReference>
<dbReference type="Gene3D" id="1.20.5.320">
    <property type="entry name" value="6-Phosphogluconate Dehydrogenase, domain 3"/>
    <property type="match status" value="1"/>
</dbReference>
<evidence type="ECO:0000313" key="3">
    <source>
        <dbReference type="EMBL" id="RCW42703.1"/>
    </source>
</evidence>
<dbReference type="AlphaFoldDB" id="A0A368VTC9"/>
<evidence type="ECO:0000313" key="4">
    <source>
        <dbReference type="Proteomes" id="UP000252415"/>
    </source>
</evidence>
<dbReference type="InterPro" id="IPR006626">
    <property type="entry name" value="PbH1"/>
</dbReference>
<accession>A0A368VTC9</accession>
<dbReference type="EMBL" id="QPJD01000015">
    <property type="protein sequence ID" value="RCW42703.1"/>
    <property type="molecule type" value="Genomic_DNA"/>
</dbReference>
<protein>
    <submittedName>
        <fullName evidence="3">Collagen triple helix repeat protein</fullName>
    </submittedName>
</protein>
<dbReference type="InterPro" id="IPR011050">
    <property type="entry name" value="Pectin_lyase_fold/virulence"/>
</dbReference>
<dbReference type="InterPro" id="IPR008160">
    <property type="entry name" value="Collagen"/>
</dbReference>
<evidence type="ECO:0000256" key="1">
    <source>
        <dbReference type="SAM" id="MobiDB-lite"/>
    </source>
</evidence>
<evidence type="ECO:0000259" key="2">
    <source>
        <dbReference type="Pfam" id="PF13229"/>
    </source>
</evidence>
<dbReference type="OrthoDB" id="2488735at2"/>
<dbReference type="SMART" id="SM00710">
    <property type="entry name" value="PbH1"/>
    <property type="match status" value="7"/>
</dbReference>
<keyword evidence="3" id="KW-0176">Collagen</keyword>
<dbReference type="InterPro" id="IPR039448">
    <property type="entry name" value="Beta_helix"/>
</dbReference>
<organism evidence="3 4">
    <name type="scientific">Paenibacillus prosopidis</name>
    <dbReference type="NCBI Taxonomy" id="630520"/>
    <lineage>
        <taxon>Bacteria</taxon>
        <taxon>Bacillati</taxon>
        <taxon>Bacillota</taxon>
        <taxon>Bacilli</taxon>
        <taxon>Bacillales</taxon>
        <taxon>Paenibacillaceae</taxon>
        <taxon>Paenibacillus</taxon>
    </lineage>
</organism>
<dbReference type="SUPFAM" id="SSF51126">
    <property type="entry name" value="Pectin lyase-like"/>
    <property type="match status" value="2"/>
</dbReference>
<dbReference type="Proteomes" id="UP000252415">
    <property type="component" value="Unassembled WGS sequence"/>
</dbReference>
<feature type="region of interest" description="Disordered" evidence="1">
    <location>
        <begin position="39"/>
        <end position="94"/>
    </location>
</feature>
<feature type="domain" description="Right handed beta helix" evidence="2">
    <location>
        <begin position="407"/>
        <end position="566"/>
    </location>
</feature>
<gene>
    <name evidence="3" type="ORF">DFP97_115136</name>
</gene>
<name>A0A368VTC9_9BACL</name>